<evidence type="ECO:0000256" key="1">
    <source>
        <dbReference type="ARBA" id="ARBA00004903"/>
    </source>
</evidence>
<dbReference type="RefSeq" id="WP_342452181.1">
    <property type="nucleotide sequence ID" value="NZ_JAFIDA010000001.1"/>
</dbReference>
<dbReference type="SUPFAM" id="SSF53597">
    <property type="entry name" value="Dihydrofolate reductase-like"/>
    <property type="match status" value="1"/>
</dbReference>
<dbReference type="EC" id="1.5.1.3" evidence="3"/>
<dbReference type="GO" id="GO:0046654">
    <property type="term" value="P:tetrahydrofolate biosynthetic process"/>
    <property type="evidence" value="ECO:0007669"/>
    <property type="project" value="InterPro"/>
</dbReference>
<dbReference type="GO" id="GO:0050661">
    <property type="term" value="F:NADP binding"/>
    <property type="evidence" value="ECO:0007669"/>
    <property type="project" value="InterPro"/>
</dbReference>
<name>A0A940PV32_9MICO</name>
<evidence type="ECO:0000256" key="3">
    <source>
        <dbReference type="ARBA" id="ARBA00012856"/>
    </source>
</evidence>
<evidence type="ECO:0000256" key="7">
    <source>
        <dbReference type="RuleBase" id="RU004474"/>
    </source>
</evidence>
<comment type="similarity">
    <text evidence="2 7">Belongs to the dihydrofolate reductase family.</text>
</comment>
<protein>
    <recommendedName>
        <fullName evidence="3">dihydrofolate reductase</fullName>
        <ecNumber evidence="3">1.5.1.3</ecNumber>
    </recommendedName>
</protein>
<dbReference type="Proteomes" id="UP000675163">
    <property type="component" value="Unassembled WGS sequence"/>
</dbReference>
<dbReference type="InterPro" id="IPR001796">
    <property type="entry name" value="DHFR_dom"/>
</dbReference>
<dbReference type="GO" id="GO:0006730">
    <property type="term" value="P:one-carbon metabolic process"/>
    <property type="evidence" value="ECO:0007669"/>
    <property type="project" value="UniProtKB-KW"/>
</dbReference>
<dbReference type="GO" id="GO:0004146">
    <property type="term" value="F:dihydrofolate reductase activity"/>
    <property type="evidence" value="ECO:0007669"/>
    <property type="project" value="UniProtKB-EC"/>
</dbReference>
<evidence type="ECO:0000256" key="6">
    <source>
        <dbReference type="ARBA" id="ARBA00023002"/>
    </source>
</evidence>
<evidence type="ECO:0000313" key="9">
    <source>
        <dbReference type="EMBL" id="MBP1327537.1"/>
    </source>
</evidence>
<dbReference type="PANTHER" id="PTHR48069">
    <property type="entry name" value="DIHYDROFOLATE REDUCTASE"/>
    <property type="match status" value="1"/>
</dbReference>
<dbReference type="PROSITE" id="PS00075">
    <property type="entry name" value="DHFR_1"/>
    <property type="match status" value="1"/>
</dbReference>
<dbReference type="GO" id="GO:0046655">
    <property type="term" value="P:folic acid metabolic process"/>
    <property type="evidence" value="ECO:0007669"/>
    <property type="project" value="TreeGrafter"/>
</dbReference>
<evidence type="ECO:0000313" key="10">
    <source>
        <dbReference type="Proteomes" id="UP000675163"/>
    </source>
</evidence>
<keyword evidence="6 9" id="KW-0560">Oxidoreductase</keyword>
<dbReference type="InterPro" id="IPR012259">
    <property type="entry name" value="DHFR"/>
</dbReference>
<dbReference type="GO" id="GO:0005829">
    <property type="term" value="C:cytosol"/>
    <property type="evidence" value="ECO:0007669"/>
    <property type="project" value="TreeGrafter"/>
</dbReference>
<keyword evidence="5" id="KW-0521">NADP</keyword>
<dbReference type="InterPro" id="IPR024072">
    <property type="entry name" value="DHFR-like_dom_sf"/>
</dbReference>
<reference evidence="9" key="1">
    <citation type="submission" date="2021-02" db="EMBL/GenBank/DDBJ databases">
        <title>Sequencing the genomes of 1000 actinobacteria strains.</title>
        <authorList>
            <person name="Klenk H.-P."/>
        </authorList>
    </citation>
    <scope>NUCLEOTIDE SEQUENCE</scope>
    <source>
        <strain evidence="9">DSM 22850</strain>
    </source>
</reference>
<sequence>MTDTAAHTVASPVARIGLGLIWAEARGGVIGKAGTMPWHLPEDLAHFKRTTLGAPVIMGRRTWESLPERVRPLPGRPNIVVTRNGEYEAPGATVVSSVAAGMAAAAECVAAEVPAEASAEASAETGTVWNIGGAELFHASMDSATELVVTRIEADIEGADTFAPAIGPEWTLASRGDLQRSSTGLEFRIERWVKLS</sequence>
<comment type="pathway">
    <text evidence="1">Cofactor biosynthesis; tetrahydrofolate biosynthesis; 5,6,7,8-tetrahydrofolate from 7,8-dihydrofolate: step 1/1.</text>
</comment>
<evidence type="ECO:0000256" key="4">
    <source>
        <dbReference type="ARBA" id="ARBA00022563"/>
    </source>
</evidence>
<dbReference type="InterPro" id="IPR017925">
    <property type="entry name" value="DHFR_CS"/>
</dbReference>
<dbReference type="PRINTS" id="PR00070">
    <property type="entry name" value="DHFR"/>
</dbReference>
<dbReference type="AlphaFoldDB" id="A0A940PV32"/>
<organism evidence="9 10">
    <name type="scientific">Leucobacter exalbidus</name>
    <dbReference type="NCBI Taxonomy" id="662960"/>
    <lineage>
        <taxon>Bacteria</taxon>
        <taxon>Bacillati</taxon>
        <taxon>Actinomycetota</taxon>
        <taxon>Actinomycetes</taxon>
        <taxon>Micrococcales</taxon>
        <taxon>Microbacteriaceae</taxon>
        <taxon>Leucobacter</taxon>
    </lineage>
</organism>
<keyword evidence="4" id="KW-0554">One-carbon metabolism</keyword>
<dbReference type="EMBL" id="JAFIDA010000001">
    <property type="protein sequence ID" value="MBP1327537.1"/>
    <property type="molecule type" value="Genomic_DNA"/>
</dbReference>
<dbReference type="Pfam" id="PF00186">
    <property type="entry name" value="DHFR_1"/>
    <property type="match status" value="1"/>
</dbReference>
<evidence type="ECO:0000256" key="5">
    <source>
        <dbReference type="ARBA" id="ARBA00022857"/>
    </source>
</evidence>
<proteinExistence type="inferred from homology"/>
<evidence type="ECO:0000256" key="2">
    <source>
        <dbReference type="ARBA" id="ARBA00009539"/>
    </source>
</evidence>
<keyword evidence="10" id="KW-1185">Reference proteome</keyword>
<accession>A0A940PV32</accession>
<comment type="caution">
    <text evidence="9">The sequence shown here is derived from an EMBL/GenBank/DDBJ whole genome shotgun (WGS) entry which is preliminary data.</text>
</comment>
<dbReference type="GO" id="GO:0046452">
    <property type="term" value="P:dihydrofolate metabolic process"/>
    <property type="evidence" value="ECO:0007669"/>
    <property type="project" value="TreeGrafter"/>
</dbReference>
<dbReference type="PIRSF" id="PIRSF000194">
    <property type="entry name" value="DHFR"/>
    <property type="match status" value="1"/>
</dbReference>
<gene>
    <name evidence="9" type="ORF">JOF28_002769</name>
</gene>
<dbReference type="Gene3D" id="3.40.430.10">
    <property type="entry name" value="Dihydrofolate Reductase, subunit A"/>
    <property type="match status" value="1"/>
</dbReference>
<dbReference type="CDD" id="cd00209">
    <property type="entry name" value="DHFR"/>
    <property type="match status" value="1"/>
</dbReference>
<feature type="domain" description="DHFR" evidence="8">
    <location>
        <begin position="17"/>
        <end position="194"/>
    </location>
</feature>
<evidence type="ECO:0000259" key="8">
    <source>
        <dbReference type="PROSITE" id="PS51330"/>
    </source>
</evidence>
<dbReference type="PANTHER" id="PTHR48069:SF3">
    <property type="entry name" value="DIHYDROFOLATE REDUCTASE"/>
    <property type="match status" value="1"/>
</dbReference>
<dbReference type="PROSITE" id="PS51330">
    <property type="entry name" value="DHFR_2"/>
    <property type="match status" value="1"/>
</dbReference>